<dbReference type="Gene3D" id="2.70.98.10">
    <property type="match status" value="1"/>
</dbReference>
<dbReference type="InParanoid" id="A0A0C3HH27"/>
<dbReference type="InterPro" id="IPR050883">
    <property type="entry name" value="PNGase"/>
</dbReference>
<dbReference type="FunFam" id="1.20.1050.60:FF:000002">
    <property type="entry name" value="Glycosyl hydrolase family 92"/>
    <property type="match status" value="1"/>
</dbReference>
<protein>
    <submittedName>
        <fullName evidence="4">Glycoside hydrolase family 92 protein</fullName>
    </submittedName>
</protein>
<dbReference type="HOGENOM" id="CLU_003690_4_1_1"/>
<feature type="signal peptide" evidence="1">
    <location>
        <begin position="1"/>
        <end position="25"/>
    </location>
</feature>
<dbReference type="GO" id="GO:0030246">
    <property type="term" value="F:carbohydrate binding"/>
    <property type="evidence" value="ECO:0007669"/>
    <property type="project" value="InterPro"/>
</dbReference>
<reference evidence="5" key="2">
    <citation type="submission" date="2015-01" db="EMBL/GenBank/DDBJ databases">
        <title>Evolutionary Origins and Diversification of the Mycorrhizal Mutualists.</title>
        <authorList>
            <consortium name="DOE Joint Genome Institute"/>
            <consortium name="Mycorrhizal Genomics Consortium"/>
            <person name="Kohler A."/>
            <person name="Kuo A."/>
            <person name="Nagy L.G."/>
            <person name="Floudas D."/>
            <person name="Copeland A."/>
            <person name="Barry K.W."/>
            <person name="Cichocki N."/>
            <person name="Veneault-Fourrey C."/>
            <person name="LaButti K."/>
            <person name="Lindquist E.A."/>
            <person name="Lipzen A."/>
            <person name="Lundell T."/>
            <person name="Morin E."/>
            <person name="Murat C."/>
            <person name="Riley R."/>
            <person name="Ohm R."/>
            <person name="Sun H."/>
            <person name="Tunlid A."/>
            <person name="Henrissat B."/>
            <person name="Grigoriev I.V."/>
            <person name="Hibbett D.S."/>
            <person name="Martin F."/>
        </authorList>
    </citation>
    <scope>NUCLEOTIDE SEQUENCE [LARGE SCALE GENOMIC DNA]</scope>
    <source>
        <strain evidence="5">Zn</strain>
    </source>
</reference>
<dbReference type="GO" id="GO:0000224">
    <property type="term" value="F:peptide-N4-(N-acetyl-beta-glucosaminyl)asparagine amidase activity"/>
    <property type="evidence" value="ECO:0007669"/>
    <property type="project" value="TreeGrafter"/>
</dbReference>
<dbReference type="GO" id="GO:0006516">
    <property type="term" value="P:glycoprotein catabolic process"/>
    <property type="evidence" value="ECO:0007669"/>
    <property type="project" value="TreeGrafter"/>
</dbReference>
<dbReference type="GO" id="GO:0005975">
    <property type="term" value="P:carbohydrate metabolic process"/>
    <property type="evidence" value="ECO:0007669"/>
    <property type="project" value="InterPro"/>
</dbReference>
<dbReference type="InterPro" id="IPR005887">
    <property type="entry name" value="GH92_a_mannosidase_put"/>
</dbReference>
<dbReference type="Gene3D" id="1.20.1050.60">
    <property type="entry name" value="alpha-1,2-mannosidase"/>
    <property type="match status" value="1"/>
</dbReference>
<evidence type="ECO:0000259" key="3">
    <source>
        <dbReference type="Pfam" id="PF17678"/>
    </source>
</evidence>
<dbReference type="Pfam" id="PF17678">
    <property type="entry name" value="Glyco_hydro_92N"/>
    <property type="match status" value="1"/>
</dbReference>
<dbReference type="Gene3D" id="1.20.1610.10">
    <property type="entry name" value="alpha-1,2-mannosidases domains"/>
    <property type="match status" value="1"/>
</dbReference>
<dbReference type="InterPro" id="IPR041371">
    <property type="entry name" value="GH92_N"/>
</dbReference>
<dbReference type="FunFam" id="1.20.1610.10:FF:000002">
    <property type="entry name" value="Alpha-1,2-mannosidase family protein"/>
    <property type="match status" value="1"/>
</dbReference>
<dbReference type="PANTHER" id="PTHR12143:SF42">
    <property type="entry name" value="PUTATIVE SUBFAMILY (AFU_ORTHOLOGUE AFUA_6G13760)-RELATED"/>
    <property type="match status" value="1"/>
</dbReference>
<evidence type="ECO:0000313" key="4">
    <source>
        <dbReference type="EMBL" id="KIN07516.1"/>
    </source>
</evidence>
<organism evidence="4 5">
    <name type="scientific">Oidiodendron maius (strain Zn)</name>
    <dbReference type="NCBI Taxonomy" id="913774"/>
    <lineage>
        <taxon>Eukaryota</taxon>
        <taxon>Fungi</taxon>
        <taxon>Dikarya</taxon>
        <taxon>Ascomycota</taxon>
        <taxon>Pezizomycotina</taxon>
        <taxon>Leotiomycetes</taxon>
        <taxon>Leotiomycetes incertae sedis</taxon>
        <taxon>Myxotrichaceae</taxon>
        <taxon>Oidiodendron</taxon>
    </lineage>
</organism>
<dbReference type="GO" id="GO:0005634">
    <property type="term" value="C:nucleus"/>
    <property type="evidence" value="ECO:0007669"/>
    <property type="project" value="TreeGrafter"/>
</dbReference>
<dbReference type="AlphaFoldDB" id="A0A0C3HH27"/>
<name>A0A0C3HH27_OIDMZ</name>
<dbReference type="GO" id="GO:0005829">
    <property type="term" value="C:cytosol"/>
    <property type="evidence" value="ECO:0007669"/>
    <property type="project" value="TreeGrafter"/>
</dbReference>
<dbReference type="SUPFAM" id="SSF48208">
    <property type="entry name" value="Six-hairpin glycosidases"/>
    <property type="match status" value="1"/>
</dbReference>
<keyword evidence="5" id="KW-1185">Reference proteome</keyword>
<keyword evidence="1" id="KW-0732">Signal</keyword>
<keyword evidence="4" id="KW-0378">Hydrolase</keyword>
<dbReference type="Gene3D" id="3.30.2080.10">
    <property type="entry name" value="GH92 mannosidase domain"/>
    <property type="match status" value="1"/>
</dbReference>
<reference evidence="4 5" key="1">
    <citation type="submission" date="2014-04" db="EMBL/GenBank/DDBJ databases">
        <authorList>
            <consortium name="DOE Joint Genome Institute"/>
            <person name="Kuo A."/>
            <person name="Martino E."/>
            <person name="Perotto S."/>
            <person name="Kohler A."/>
            <person name="Nagy L.G."/>
            <person name="Floudas D."/>
            <person name="Copeland A."/>
            <person name="Barry K.W."/>
            <person name="Cichocki N."/>
            <person name="Veneault-Fourrey C."/>
            <person name="LaButti K."/>
            <person name="Lindquist E.A."/>
            <person name="Lipzen A."/>
            <person name="Lundell T."/>
            <person name="Morin E."/>
            <person name="Murat C."/>
            <person name="Sun H."/>
            <person name="Tunlid A."/>
            <person name="Henrissat B."/>
            <person name="Grigoriev I.V."/>
            <person name="Hibbett D.S."/>
            <person name="Martin F."/>
            <person name="Nordberg H.P."/>
            <person name="Cantor M.N."/>
            <person name="Hua S.X."/>
        </authorList>
    </citation>
    <scope>NUCLEOTIDE SEQUENCE [LARGE SCALE GENOMIC DNA]</scope>
    <source>
        <strain evidence="4 5">Zn</strain>
    </source>
</reference>
<dbReference type="Proteomes" id="UP000054321">
    <property type="component" value="Unassembled WGS sequence"/>
</dbReference>
<dbReference type="InterPro" id="IPR012939">
    <property type="entry name" value="Glyco_hydro_92"/>
</dbReference>
<gene>
    <name evidence="4" type="ORF">OIDMADRAFT_151112</name>
</gene>
<evidence type="ECO:0000259" key="2">
    <source>
        <dbReference type="Pfam" id="PF07971"/>
    </source>
</evidence>
<evidence type="ECO:0000256" key="1">
    <source>
        <dbReference type="SAM" id="SignalP"/>
    </source>
</evidence>
<feature type="domain" description="Glycosyl hydrolase family 92" evidence="2">
    <location>
        <begin position="286"/>
        <end position="765"/>
    </location>
</feature>
<dbReference type="EMBL" id="KN832870">
    <property type="protein sequence ID" value="KIN07516.1"/>
    <property type="molecule type" value="Genomic_DNA"/>
</dbReference>
<dbReference type="OrthoDB" id="449263at2759"/>
<proteinExistence type="predicted"/>
<accession>A0A0C3HH27</accession>
<feature type="chain" id="PRO_5002174816" evidence="1">
    <location>
        <begin position="26"/>
        <end position="787"/>
    </location>
</feature>
<dbReference type="InterPro" id="IPR008928">
    <property type="entry name" value="6-hairpin_glycosidase_sf"/>
</dbReference>
<dbReference type="InterPro" id="IPR014718">
    <property type="entry name" value="GH-type_carb-bd"/>
</dbReference>
<sequence length="787" mass="85341">MKHSSVRKELAWFSYAALLVASTYGQNSPGFKYVNPLIGSANGGHVFAGATLPYGMAKAVADTNEDNQGGFASDSTAVTGFSHMHDSGTGGGSSLGNFPLFVQSNCPGNDINQCKYMINDRSIGWLSNSVKASPGYFTIELANGVTAEMTVTSHTALYRFNFSSSAGDLKPLIAVDLIDLPQSRSNGTATVDPSTGRLSGSGTFNPSFGIGNYDLHFCADFSGASISETGVWMDTRAGTTPKTISVTSDGVNGDSTLSGGAFTQFSAPADGSISARVGVSFISVAQACSNAEKEIPNFDFAKTLSAAEAAWDKKLSVIKLDETGVDLNLLQTFWSGVYRTMISPQDYTGENPLWKSNVPYYDSYYCIWDLYRSVFPMLTLLDASTLSELINSLIDTYKHEGYLPDCRMSLCKGFTQGGSNADVLIGDAYVKNVTGINWNDAYAAVQNDAEVEPLNWSVEGRGGLTSWKNLGYIPTDDFDPYGVGPHTRSISRTVEYAYNDFCLAEMANGLGRKSDYQKYIKRSGNWQNMFLADQTSTVNGQLTNFTGFLQPRYPNGTFGFQDPTFCSPLLNPDSCFLNPGGHETYEASIWLYTFYAPHDMATNVELLGGSETFISRLLFLHQSGLLNIGDEQAYLPVFQFHYGARPALSAKQSHVYIPQDFNNATGGLPGNDDSGAMASYITLCMMGLWPVPGQSVYLITPPYFQEVNITNGQTGKTATVRNVNFDPSYEAIYIQNATLNGKPYTKNWISHDFYAEGGELELVLGSTESSWGTDVADLPPSLTAYKA</sequence>
<dbReference type="Pfam" id="PF07971">
    <property type="entry name" value="Glyco_hydro_92"/>
    <property type="match status" value="1"/>
</dbReference>
<evidence type="ECO:0000313" key="5">
    <source>
        <dbReference type="Proteomes" id="UP000054321"/>
    </source>
</evidence>
<dbReference type="STRING" id="913774.A0A0C3HH27"/>
<dbReference type="PANTHER" id="PTHR12143">
    <property type="entry name" value="PEPTIDE N-GLYCANASE PNGASE -RELATED"/>
    <property type="match status" value="1"/>
</dbReference>
<dbReference type="FunFam" id="2.70.98.10:FF:000010">
    <property type="entry name" value="Alpha-1,2-mannosidase family protein"/>
    <property type="match status" value="1"/>
</dbReference>
<dbReference type="FunFam" id="3.30.2080.10:FF:000001">
    <property type="entry name" value="Alpha-1,2-mannosidase subfamily"/>
    <property type="match status" value="1"/>
</dbReference>
<feature type="domain" description="Glycosyl hydrolase family 92 N-terminal" evidence="3">
    <location>
        <begin position="33"/>
        <end position="280"/>
    </location>
</feature>
<dbReference type="NCBIfam" id="TIGR01180">
    <property type="entry name" value="aman2_put"/>
    <property type="match status" value="1"/>
</dbReference>